<dbReference type="AlphaFoldDB" id="A0A660KVK4"/>
<name>A0A660KVK4_9ROSI</name>
<protein>
    <recommendedName>
        <fullName evidence="7">Purple acid phosphatase Fn3-like domain-containing protein</fullName>
    </recommendedName>
</protein>
<accession>A0A660KVK4</accession>
<feature type="domain" description="Purple acid phosphatase N-terminal" evidence="3">
    <location>
        <begin position="180"/>
        <end position="267"/>
    </location>
</feature>
<gene>
    <name evidence="5" type="ORF">FH972_010852</name>
</gene>
<dbReference type="Proteomes" id="UP000327013">
    <property type="component" value="Chromosome 4"/>
</dbReference>
<evidence type="ECO:0000256" key="1">
    <source>
        <dbReference type="ARBA" id="ARBA00004613"/>
    </source>
</evidence>
<keyword evidence="2" id="KW-0964">Secreted</keyword>
<dbReference type="InterPro" id="IPR008963">
    <property type="entry name" value="Purple_acid_Pase-like_N"/>
</dbReference>
<dbReference type="Pfam" id="PF17808">
    <property type="entry name" value="fn3_PAP"/>
    <property type="match status" value="1"/>
</dbReference>
<dbReference type="EMBL" id="CM017324">
    <property type="protein sequence ID" value="KAE8038329.1"/>
    <property type="molecule type" value="Genomic_DNA"/>
</dbReference>
<organism evidence="5 6">
    <name type="scientific">Carpinus fangiana</name>
    <dbReference type="NCBI Taxonomy" id="176857"/>
    <lineage>
        <taxon>Eukaryota</taxon>
        <taxon>Viridiplantae</taxon>
        <taxon>Streptophyta</taxon>
        <taxon>Embryophyta</taxon>
        <taxon>Tracheophyta</taxon>
        <taxon>Spermatophyta</taxon>
        <taxon>Magnoliopsida</taxon>
        <taxon>eudicotyledons</taxon>
        <taxon>Gunneridae</taxon>
        <taxon>Pentapetalae</taxon>
        <taxon>rosids</taxon>
        <taxon>fabids</taxon>
        <taxon>Fagales</taxon>
        <taxon>Betulaceae</taxon>
        <taxon>Carpinus</taxon>
    </lineage>
</organism>
<reference evidence="5 6" key="1">
    <citation type="submission" date="2019-06" db="EMBL/GenBank/DDBJ databases">
        <title>A chromosomal-level reference genome of Carpinus fangiana (Coryloideae, Betulaceae).</title>
        <authorList>
            <person name="Yang X."/>
            <person name="Wang Z."/>
            <person name="Zhang L."/>
            <person name="Hao G."/>
            <person name="Liu J."/>
            <person name="Yang Y."/>
        </authorList>
    </citation>
    <scope>NUCLEOTIDE SEQUENCE [LARGE SCALE GENOMIC DNA]</scope>
    <source>
        <strain evidence="5">Cfa_2016G</strain>
        <tissue evidence="5">Leaf</tissue>
    </source>
</reference>
<dbReference type="GO" id="GO:0046872">
    <property type="term" value="F:metal ion binding"/>
    <property type="evidence" value="ECO:0007669"/>
    <property type="project" value="InterPro"/>
</dbReference>
<dbReference type="Pfam" id="PF16656">
    <property type="entry name" value="Pur_ac_phosph_N"/>
    <property type="match status" value="1"/>
</dbReference>
<comment type="subcellular location">
    <subcellularLocation>
        <location evidence="1">Secreted</location>
    </subcellularLocation>
</comment>
<dbReference type="InterPro" id="IPR040974">
    <property type="entry name" value="Fn3_PAP"/>
</dbReference>
<evidence type="ECO:0000259" key="3">
    <source>
        <dbReference type="Pfam" id="PF16656"/>
    </source>
</evidence>
<sequence length="277" mass="31310">MAMHRNYTAISDFLLLNRRKLMECSNATDPSIKIKVSQKSNLADEEYLTVTVSRVLHPSEIDWVAMISPSHSNVESCQDYSFRYMQTGDFDDLPLLCHYPVKAMFMSKDPDYLSYKKKHHKKSRKSKDGVTSCRGELTFHVNNIRTDIEFVFFGGGFDAPCILARTHRINFANPKKPLYGHISSIDSSGTSMRLTWVSGDMEPQQVQYGDGNTLPSQVNTFTQDQMCSSSTVPSPAKDFGWHDPGYIHSAVMTGLEPSSTFAYKYGRLFTTSVTYIC</sequence>
<dbReference type="GO" id="GO:0005576">
    <property type="term" value="C:extracellular region"/>
    <property type="evidence" value="ECO:0007669"/>
    <property type="project" value="UniProtKB-SubCell"/>
</dbReference>
<evidence type="ECO:0000259" key="4">
    <source>
        <dbReference type="Pfam" id="PF17808"/>
    </source>
</evidence>
<evidence type="ECO:0000313" key="6">
    <source>
        <dbReference type="Proteomes" id="UP000327013"/>
    </source>
</evidence>
<dbReference type="InterPro" id="IPR015914">
    <property type="entry name" value="PAPs_N"/>
</dbReference>
<dbReference type="PANTHER" id="PTHR45778:SF3">
    <property type="entry name" value="PURPLE ACID PHOSPHATASE"/>
    <property type="match status" value="1"/>
</dbReference>
<dbReference type="PANTHER" id="PTHR45778">
    <property type="entry name" value="PURPLE ACID PHOSPHATASE-RELATED"/>
    <property type="match status" value="1"/>
</dbReference>
<evidence type="ECO:0000313" key="5">
    <source>
        <dbReference type="EMBL" id="KAE8038329.1"/>
    </source>
</evidence>
<feature type="domain" description="Purple acid phosphatase Fn3-like" evidence="4">
    <location>
        <begin position="40"/>
        <end position="173"/>
    </location>
</feature>
<dbReference type="GO" id="GO:0003993">
    <property type="term" value="F:acid phosphatase activity"/>
    <property type="evidence" value="ECO:0007669"/>
    <property type="project" value="InterPro"/>
</dbReference>
<proteinExistence type="predicted"/>
<evidence type="ECO:0000256" key="2">
    <source>
        <dbReference type="ARBA" id="ARBA00022525"/>
    </source>
</evidence>
<dbReference type="Gene3D" id="2.60.40.380">
    <property type="entry name" value="Purple acid phosphatase-like, N-terminal"/>
    <property type="match status" value="1"/>
</dbReference>
<evidence type="ECO:0008006" key="7">
    <source>
        <dbReference type="Google" id="ProtNLM"/>
    </source>
</evidence>
<keyword evidence="6" id="KW-1185">Reference proteome</keyword>
<dbReference type="SUPFAM" id="SSF49363">
    <property type="entry name" value="Purple acid phosphatase, N-terminal domain"/>
    <property type="match status" value="1"/>
</dbReference>
<dbReference type="OrthoDB" id="45007at2759"/>